<sequence length="219" mass="23085">MLRLYDHRTGRAEPLPDGPGLRVQILDGGGRRVLVVADLLRRVAQRAGKRVRVATTSALPGDCSDYNVAPFEVLDAPLPNADVHISGGSGADGLTLTVPPETGEWASADPLAVRLAMLEVPYREPLHLSGETVARAADRLDRWRSAVAEWANAPGRPMSREHAAEAEAALADDLGSPGALAVLDRLAYDADVPPGAKLETFIHLDMLLAVGLVAAIGSA</sequence>
<dbReference type="Proteomes" id="UP001501427">
    <property type="component" value="Unassembled WGS sequence"/>
</dbReference>
<organism evidence="2 3">
    <name type="scientific">Actinomadura livida</name>
    <dbReference type="NCBI Taxonomy" id="79909"/>
    <lineage>
        <taxon>Bacteria</taxon>
        <taxon>Bacillati</taxon>
        <taxon>Actinomycetota</taxon>
        <taxon>Actinomycetes</taxon>
        <taxon>Streptosporangiales</taxon>
        <taxon>Thermomonosporaceae</taxon>
        <taxon>Actinomadura</taxon>
    </lineage>
</organism>
<dbReference type="RefSeq" id="WP_184881422.1">
    <property type="nucleotide sequence ID" value="NZ_BAAAHD010000027.1"/>
</dbReference>
<reference evidence="1" key="3">
    <citation type="submission" date="2023-12" db="EMBL/GenBank/DDBJ databases">
        <authorList>
            <person name="Sun Q."/>
            <person name="Inoue M."/>
        </authorList>
    </citation>
    <scope>NUCLEOTIDE SEQUENCE</scope>
    <source>
        <strain evidence="1">JCM 10667</strain>
    </source>
</reference>
<protein>
    <recommendedName>
        <fullName evidence="5">Cysteinyl-tRNA synthetase</fullName>
    </recommendedName>
</protein>
<evidence type="ECO:0000313" key="3">
    <source>
        <dbReference type="Proteomes" id="UP000549343"/>
    </source>
</evidence>
<dbReference type="AlphaFoldDB" id="A0A7W7MX08"/>
<dbReference type="Proteomes" id="UP000549343">
    <property type="component" value="Unassembled WGS sequence"/>
</dbReference>
<keyword evidence="4" id="KW-1185">Reference proteome</keyword>
<name>A0A7W7MX08_9ACTN</name>
<dbReference type="EMBL" id="JACHMV010000001">
    <property type="protein sequence ID" value="MBB4773360.1"/>
    <property type="molecule type" value="Genomic_DNA"/>
</dbReference>
<proteinExistence type="predicted"/>
<evidence type="ECO:0008006" key="5">
    <source>
        <dbReference type="Google" id="ProtNLM"/>
    </source>
</evidence>
<evidence type="ECO:0000313" key="1">
    <source>
        <dbReference type="EMBL" id="GAA0569373.1"/>
    </source>
</evidence>
<dbReference type="EMBL" id="BAAAHD010000027">
    <property type="protein sequence ID" value="GAA0569373.1"/>
    <property type="molecule type" value="Genomic_DNA"/>
</dbReference>
<evidence type="ECO:0000313" key="4">
    <source>
        <dbReference type="Proteomes" id="UP001501427"/>
    </source>
</evidence>
<comment type="caution">
    <text evidence="2">The sequence shown here is derived from an EMBL/GenBank/DDBJ whole genome shotgun (WGS) entry which is preliminary data.</text>
</comment>
<reference evidence="2 3" key="2">
    <citation type="submission" date="2020-08" db="EMBL/GenBank/DDBJ databases">
        <title>Sequencing the genomes of 1000 actinobacteria strains.</title>
        <authorList>
            <person name="Klenk H.-P."/>
        </authorList>
    </citation>
    <scope>NUCLEOTIDE SEQUENCE [LARGE SCALE GENOMIC DNA]</scope>
    <source>
        <strain evidence="2 3">DSM 44772</strain>
    </source>
</reference>
<accession>A0A7W7MX08</accession>
<reference evidence="1 4" key="1">
    <citation type="journal article" date="2019" name="Int. J. Syst. Evol. Microbiol.">
        <title>The Global Catalogue of Microorganisms (GCM) 10K type strain sequencing project: providing services to taxonomists for standard genome sequencing and annotation.</title>
        <authorList>
            <consortium name="The Broad Institute Genomics Platform"/>
            <consortium name="The Broad Institute Genome Sequencing Center for Infectious Disease"/>
            <person name="Wu L."/>
            <person name="Ma J."/>
        </authorList>
    </citation>
    <scope>NUCLEOTIDE SEQUENCE [LARGE SCALE GENOMIC DNA]</scope>
    <source>
        <strain evidence="1 4">JCM 10667</strain>
    </source>
</reference>
<evidence type="ECO:0000313" key="2">
    <source>
        <dbReference type="EMBL" id="MBB4773360.1"/>
    </source>
</evidence>
<gene>
    <name evidence="2" type="ORF">F4557_001778</name>
    <name evidence="1" type="ORF">GCM10009546_35180</name>
</gene>
<dbReference type="Gene3D" id="1.20.120.640">
    <property type="entry name" value="Anticodon-binding domain of a subclass of class I aminoacyl-tRNA synthetases"/>
    <property type="match status" value="1"/>
</dbReference>